<name>A0AA35WJ26_GEOBA</name>
<dbReference type="EMBL" id="CASHTH010001506">
    <property type="protein sequence ID" value="CAI8016240.1"/>
    <property type="molecule type" value="Genomic_DNA"/>
</dbReference>
<dbReference type="AlphaFoldDB" id="A0AA35WJ26"/>
<gene>
    <name evidence="1" type="ORF">GBAR_LOCUS9968</name>
</gene>
<evidence type="ECO:0000313" key="2">
    <source>
        <dbReference type="Proteomes" id="UP001174909"/>
    </source>
</evidence>
<sequence>MSAVAEKPVDREGLPVTCTNLDALPVYNEMLLVNMAVRESALSQVQSVLELDQGFILAHCILGCMWLSELIPATDPKEPADCSTFPPVSGHVKMAKTALEGGTLTEREERHVQALLAYAEGQLPTSIDHWAAILVNYPRD</sequence>
<accession>A0AA35WJ26</accession>
<organism evidence="1 2">
    <name type="scientific">Geodia barretti</name>
    <name type="common">Barrett's horny sponge</name>
    <dbReference type="NCBI Taxonomy" id="519541"/>
    <lineage>
        <taxon>Eukaryota</taxon>
        <taxon>Metazoa</taxon>
        <taxon>Porifera</taxon>
        <taxon>Demospongiae</taxon>
        <taxon>Heteroscleromorpha</taxon>
        <taxon>Tetractinellida</taxon>
        <taxon>Astrophorina</taxon>
        <taxon>Geodiidae</taxon>
        <taxon>Geodia</taxon>
    </lineage>
</organism>
<keyword evidence="2" id="KW-1185">Reference proteome</keyword>
<proteinExistence type="predicted"/>
<evidence type="ECO:0000313" key="1">
    <source>
        <dbReference type="EMBL" id="CAI8016240.1"/>
    </source>
</evidence>
<reference evidence="1" key="1">
    <citation type="submission" date="2023-03" db="EMBL/GenBank/DDBJ databases">
        <authorList>
            <person name="Steffen K."/>
            <person name="Cardenas P."/>
        </authorList>
    </citation>
    <scope>NUCLEOTIDE SEQUENCE</scope>
</reference>
<comment type="caution">
    <text evidence="1">The sequence shown here is derived from an EMBL/GenBank/DDBJ whole genome shotgun (WGS) entry which is preliminary data.</text>
</comment>
<dbReference type="Proteomes" id="UP001174909">
    <property type="component" value="Unassembled WGS sequence"/>
</dbReference>
<protein>
    <submittedName>
        <fullName evidence="1">Uncharacterized protein</fullName>
    </submittedName>
</protein>